<dbReference type="InterPro" id="IPR052050">
    <property type="entry name" value="SecEffector_AnkRepeat"/>
</dbReference>
<keyword evidence="2" id="KW-1185">Reference proteome</keyword>
<accession>T0RB88</accession>
<dbReference type="PANTHER" id="PTHR46586:SF3">
    <property type="entry name" value="ANKYRIN REPEAT-CONTAINING PROTEIN"/>
    <property type="match status" value="1"/>
</dbReference>
<gene>
    <name evidence="1" type="ORF">SDRG_12891</name>
</gene>
<dbReference type="RefSeq" id="XP_008617195.1">
    <property type="nucleotide sequence ID" value="XM_008618973.1"/>
</dbReference>
<dbReference type="EMBL" id="JH767184">
    <property type="protein sequence ID" value="EQC29428.1"/>
    <property type="molecule type" value="Genomic_DNA"/>
</dbReference>
<sequence>MYDRYQALTKHLVTCALGFRNAYDDDMLPRHHASEGFAIGAAVGQHRPLSWAIRVEDDIRLDALENVDLRRCRDVAVTLFSRHPIALVHAAAYGGHATLLTKTYLLDHSAGRGYLDVAMLLTNADNKYCTTVAMDGAIAHGHFKSSRRKSPQHAAILDFLVHERGIRFSEKPFALAAAFGDMRMVLACRVDGVACTTTAMDAAARNCQLEVLAFQQSHHPEDCSDAAFNDAAARGDLSTVLFLQAHYSTVGNLVDALTAAARRGRLEVVAHGCRGASKTL</sequence>
<dbReference type="AlphaFoldDB" id="T0RB88"/>
<dbReference type="OrthoDB" id="70387at2759"/>
<dbReference type="InParanoid" id="T0RB88"/>
<protein>
    <submittedName>
        <fullName evidence="1">Uncharacterized protein</fullName>
    </submittedName>
</protein>
<dbReference type="Proteomes" id="UP000030762">
    <property type="component" value="Unassembled WGS sequence"/>
</dbReference>
<proteinExistence type="predicted"/>
<dbReference type="GeneID" id="19953618"/>
<name>T0RB88_SAPDV</name>
<evidence type="ECO:0000313" key="2">
    <source>
        <dbReference type="Proteomes" id="UP000030762"/>
    </source>
</evidence>
<organism evidence="1 2">
    <name type="scientific">Saprolegnia diclina (strain VS20)</name>
    <dbReference type="NCBI Taxonomy" id="1156394"/>
    <lineage>
        <taxon>Eukaryota</taxon>
        <taxon>Sar</taxon>
        <taxon>Stramenopiles</taxon>
        <taxon>Oomycota</taxon>
        <taxon>Saprolegniomycetes</taxon>
        <taxon>Saprolegniales</taxon>
        <taxon>Saprolegniaceae</taxon>
        <taxon>Saprolegnia</taxon>
    </lineage>
</organism>
<dbReference type="STRING" id="1156394.T0RB88"/>
<reference evidence="1 2" key="1">
    <citation type="submission" date="2012-04" db="EMBL/GenBank/DDBJ databases">
        <title>The Genome Sequence of Saprolegnia declina VS20.</title>
        <authorList>
            <consortium name="The Broad Institute Genome Sequencing Platform"/>
            <person name="Russ C."/>
            <person name="Nusbaum C."/>
            <person name="Tyler B."/>
            <person name="van West P."/>
            <person name="Dieguez-Uribeondo J."/>
            <person name="de Bruijn I."/>
            <person name="Tripathy S."/>
            <person name="Jiang R."/>
            <person name="Young S.K."/>
            <person name="Zeng Q."/>
            <person name="Gargeya S."/>
            <person name="Fitzgerald M."/>
            <person name="Haas B."/>
            <person name="Abouelleil A."/>
            <person name="Alvarado L."/>
            <person name="Arachchi H.M."/>
            <person name="Berlin A."/>
            <person name="Chapman S.B."/>
            <person name="Goldberg J."/>
            <person name="Griggs A."/>
            <person name="Gujja S."/>
            <person name="Hansen M."/>
            <person name="Howarth C."/>
            <person name="Imamovic A."/>
            <person name="Larimer J."/>
            <person name="McCowen C."/>
            <person name="Montmayeur A."/>
            <person name="Murphy C."/>
            <person name="Neiman D."/>
            <person name="Pearson M."/>
            <person name="Priest M."/>
            <person name="Roberts A."/>
            <person name="Saif S."/>
            <person name="Shea T."/>
            <person name="Sisk P."/>
            <person name="Sykes S."/>
            <person name="Wortman J."/>
            <person name="Nusbaum C."/>
            <person name="Birren B."/>
        </authorList>
    </citation>
    <scope>NUCLEOTIDE SEQUENCE [LARGE SCALE GENOMIC DNA]</scope>
    <source>
        <strain evidence="1 2">VS20</strain>
    </source>
</reference>
<dbReference type="PANTHER" id="PTHR46586">
    <property type="entry name" value="ANKYRIN REPEAT-CONTAINING PROTEIN"/>
    <property type="match status" value="1"/>
</dbReference>
<evidence type="ECO:0000313" key="1">
    <source>
        <dbReference type="EMBL" id="EQC29428.1"/>
    </source>
</evidence>
<dbReference type="VEuPathDB" id="FungiDB:SDRG_12891"/>